<keyword evidence="3" id="KW-1185">Reference proteome</keyword>
<dbReference type="Gene3D" id="3.90.930.1">
    <property type="match status" value="1"/>
</dbReference>
<dbReference type="PROSITE" id="PS51257">
    <property type="entry name" value="PROKAR_LIPOPROTEIN"/>
    <property type="match status" value="1"/>
</dbReference>
<feature type="signal peptide" evidence="1">
    <location>
        <begin position="1"/>
        <end position="19"/>
    </location>
</feature>
<protein>
    <submittedName>
        <fullName evidence="2">Uncharacterized protein</fullName>
    </submittedName>
</protein>
<proteinExistence type="predicted"/>
<evidence type="ECO:0000256" key="1">
    <source>
        <dbReference type="SAM" id="SignalP"/>
    </source>
</evidence>
<dbReference type="OrthoDB" id="671157at2"/>
<reference evidence="2 3" key="1">
    <citation type="submission" date="2016-06" db="EMBL/GenBank/DDBJ databases">
        <title>Draft Genome Sequence of Tenacibaculum soleae UCD-KL19.</title>
        <authorList>
            <person name="Eisen J.A."/>
            <person name="Coil D.A."/>
            <person name="Lujan K.M."/>
        </authorList>
    </citation>
    <scope>NUCLEOTIDE SEQUENCE [LARGE SCALE GENOMIC DNA]</scope>
    <source>
        <strain evidence="2 3">UCD-KL19</strain>
    </source>
</reference>
<name>A0A1B9XWB0_9FLAO</name>
<comment type="caution">
    <text evidence="2">The sequence shown here is derived from an EMBL/GenBank/DDBJ whole genome shotgun (WGS) entry which is preliminary data.</text>
</comment>
<accession>A0A1B9XWB0</accession>
<gene>
    <name evidence="2" type="ORF">BA195_13715</name>
</gene>
<evidence type="ECO:0000313" key="2">
    <source>
        <dbReference type="EMBL" id="OCK41844.1"/>
    </source>
</evidence>
<feature type="chain" id="PRO_5008639925" evidence="1">
    <location>
        <begin position="20"/>
        <end position="206"/>
    </location>
</feature>
<evidence type="ECO:0000313" key="3">
    <source>
        <dbReference type="Proteomes" id="UP000093186"/>
    </source>
</evidence>
<organism evidence="2 3">
    <name type="scientific">Tenacibaculum soleae</name>
    <dbReference type="NCBI Taxonomy" id="447689"/>
    <lineage>
        <taxon>Bacteria</taxon>
        <taxon>Pseudomonadati</taxon>
        <taxon>Bacteroidota</taxon>
        <taxon>Flavobacteriia</taxon>
        <taxon>Flavobacteriales</taxon>
        <taxon>Flavobacteriaceae</taxon>
        <taxon>Tenacibaculum</taxon>
    </lineage>
</organism>
<dbReference type="SUPFAM" id="SSF82185">
    <property type="entry name" value="Histone H3 K4-specific methyltransferase SET7/9 N-terminal domain"/>
    <property type="match status" value="1"/>
</dbReference>
<dbReference type="AlphaFoldDB" id="A0A1B9XWB0"/>
<keyword evidence="1" id="KW-0732">Signal</keyword>
<dbReference type="Proteomes" id="UP000093186">
    <property type="component" value="Unassembled WGS sequence"/>
</dbReference>
<dbReference type="EMBL" id="MAKX01000043">
    <property type="protein sequence ID" value="OCK41844.1"/>
    <property type="molecule type" value="Genomic_DNA"/>
</dbReference>
<sequence length="206" mass="24193">MKKLLNLIFLLIFSLSCFSQNSGDKNMNLVFYSECSGKIITPEFDIDIIPESKNIKILSYYIERGEWISQNTITIDLNKNDTIQIPKILFGGGNELHSQRWTYLNCAKICEGKETDYYSNGNRRLEGVFENGKPSEIKFFRENGTLESQEIYKLGTLNKTRVNYFDENGILAEYEIHKNRKKKTIILTFDKNRKQINKEVRHYYNE</sequence>